<dbReference type="NCBIfam" id="NF041278">
    <property type="entry name" value="CmcJ_NvfI_EfuI"/>
    <property type="match status" value="1"/>
</dbReference>
<name>A0A0C9W6G8_9AGAM</name>
<evidence type="ECO:0000313" key="2">
    <source>
        <dbReference type="EMBL" id="KIJ58346.1"/>
    </source>
</evidence>
<gene>
    <name evidence="2" type="ORF">HYDPIDRAFT_119638</name>
</gene>
<sequence>MSSENYYATTGNLKYFLTPPDGSRPYTNLNADSKTGDLVHNWLEDPHTVNIENVRVREEAAQYTAFSSEEEVKEKYYPESIELIKKVTGGSRAVIFDHTIRRRRPGEADDSPDKRQPVPLVHVDQTSKSSIARRFQIINLWRPISHVALDWPLALCDFRSVDLEKDLLSVSLIYPDREAGETYGVSYNPEHRWKYKRGMEPEDYVLIKCYDSDSSVATLTPHTGFQDPNTPEGAPLRESIEVRALVFFD</sequence>
<organism evidence="2 3">
    <name type="scientific">Hydnomerulius pinastri MD-312</name>
    <dbReference type="NCBI Taxonomy" id="994086"/>
    <lineage>
        <taxon>Eukaryota</taxon>
        <taxon>Fungi</taxon>
        <taxon>Dikarya</taxon>
        <taxon>Basidiomycota</taxon>
        <taxon>Agaricomycotina</taxon>
        <taxon>Agaricomycetes</taxon>
        <taxon>Agaricomycetidae</taxon>
        <taxon>Boletales</taxon>
        <taxon>Boletales incertae sedis</taxon>
        <taxon>Leucogyrophana</taxon>
    </lineage>
</organism>
<dbReference type="AlphaFoldDB" id="A0A0C9W6G8"/>
<keyword evidence="3" id="KW-1185">Reference proteome</keyword>
<dbReference type="GO" id="GO:0016491">
    <property type="term" value="F:oxidoreductase activity"/>
    <property type="evidence" value="ECO:0007669"/>
    <property type="project" value="InterPro"/>
</dbReference>
<dbReference type="EMBL" id="KN839950">
    <property type="protein sequence ID" value="KIJ58346.1"/>
    <property type="molecule type" value="Genomic_DNA"/>
</dbReference>
<evidence type="ECO:0008006" key="4">
    <source>
        <dbReference type="Google" id="ProtNLM"/>
    </source>
</evidence>
<dbReference type="HOGENOM" id="CLU_042688_1_1_1"/>
<dbReference type="Proteomes" id="UP000053820">
    <property type="component" value="Unassembled WGS sequence"/>
</dbReference>
<evidence type="ECO:0000256" key="1">
    <source>
        <dbReference type="ARBA" id="ARBA00023604"/>
    </source>
</evidence>
<comment type="similarity">
    <text evidence="1">Belongs to the asaB hydroxylase/desaturase family.</text>
</comment>
<dbReference type="PANTHER" id="PTHR34598:SF3">
    <property type="entry name" value="OXIDOREDUCTASE AN1597"/>
    <property type="match status" value="1"/>
</dbReference>
<dbReference type="PANTHER" id="PTHR34598">
    <property type="entry name" value="BLL6449 PROTEIN"/>
    <property type="match status" value="1"/>
</dbReference>
<proteinExistence type="inferred from homology"/>
<accession>A0A0C9W6G8</accession>
<reference evidence="2 3" key="1">
    <citation type="submission" date="2014-04" db="EMBL/GenBank/DDBJ databases">
        <title>Evolutionary Origins and Diversification of the Mycorrhizal Mutualists.</title>
        <authorList>
            <consortium name="DOE Joint Genome Institute"/>
            <consortium name="Mycorrhizal Genomics Consortium"/>
            <person name="Kohler A."/>
            <person name="Kuo A."/>
            <person name="Nagy L.G."/>
            <person name="Floudas D."/>
            <person name="Copeland A."/>
            <person name="Barry K.W."/>
            <person name="Cichocki N."/>
            <person name="Veneault-Fourrey C."/>
            <person name="LaButti K."/>
            <person name="Lindquist E.A."/>
            <person name="Lipzen A."/>
            <person name="Lundell T."/>
            <person name="Morin E."/>
            <person name="Murat C."/>
            <person name="Riley R."/>
            <person name="Ohm R."/>
            <person name="Sun H."/>
            <person name="Tunlid A."/>
            <person name="Henrissat B."/>
            <person name="Grigoriev I.V."/>
            <person name="Hibbett D.S."/>
            <person name="Martin F."/>
        </authorList>
    </citation>
    <scope>NUCLEOTIDE SEQUENCE [LARGE SCALE GENOMIC DNA]</scope>
    <source>
        <strain evidence="2 3">MD-312</strain>
    </source>
</reference>
<protein>
    <recommendedName>
        <fullName evidence="4">7alpha-cephem-methoxylase P8 chain</fullName>
    </recommendedName>
</protein>
<evidence type="ECO:0000313" key="3">
    <source>
        <dbReference type="Proteomes" id="UP000053820"/>
    </source>
</evidence>
<dbReference type="OrthoDB" id="412788at2759"/>
<dbReference type="InterPro" id="IPR044053">
    <property type="entry name" value="AsaB-like"/>
</dbReference>